<dbReference type="EMBL" id="AEWV01000043">
    <property type="protein sequence ID" value="EGC16256.1"/>
    <property type="molecule type" value="Genomic_DNA"/>
</dbReference>
<accession>F0F2E9</accession>
<evidence type="ECO:0000313" key="2">
    <source>
        <dbReference type="Proteomes" id="UP000004088"/>
    </source>
</evidence>
<comment type="caution">
    <text evidence="1">The sequence shown here is derived from an EMBL/GenBank/DDBJ whole genome shotgun (WGS) entry which is preliminary data.</text>
</comment>
<dbReference type="AlphaFoldDB" id="F0F2E9"/>
<evidence type="ECO:0000313" key="1">
    <source>
        <dbReference type="EMBL" id="EGC16256.1"/>
    </source>
</evidence>
<sequence length="42" mass="4766">MIDVHITSPFLILPSYPLTYPNYPFLMTESSLHSVFQSAGCF</sequence>
<keyword evidence="2" id="KW-1185">Reference proteome</keyword>
<dbReference type="Proteomes" id="UP000004088">
    <property type="component" value="Unassembled WGS sequence"/>
</dbReference>
<gene>
    <name evidence="1" type="ORF">HMPREF9098_2284</name>
</gene>
<organism evidence="1 2">
    <name type="scientific">Kingella denitrificans ATCC 33394</name>
    <dbReference type="NCBI Taxonomy" id="888741"/>
    <lineage>
        <taxon>Bacteria</taxon>
        <taxon>Pseudomonadati</taxon>
        <taxon>Pseudomonadota</taxon>
        <taxon>Betaproteobacteria</taxon>
        <taxon>Neisseriales</taxon>
        <taxon>Neisseriaceae</taxon>
        <taxon>Kingella</taxon>
    </lineage>
</organism>
<dbReference type="HOGENOM" id="CLU_3252776_0_0_4"/>
<protein>
    <submittedName>
        <fullName evidence="1">Uncharacterized protein</fullName>
    </submittedName>
</protein>
<reference evidence="1 2" key="1">
    <citation type="submission" date="2011-01" db="EMBL/GenBank/DDBJ databases">
        <authorList>
            <person name="Muzny D."/>
            <person name="Qin X."/>
            <person name="Deng J."/>
            <person name="Jiang H."/>
            <person name="Liu Y."/>
            <person name="Qu J."/>
            <person name="Song X.-Z."/>
            <person name="Zhang L."/>
            <person name="Thornton R."/>
            <person name="Coyle M."/>
            <person name="Francisco L."/>
            <person name="Jackson L."/>
            <person name="Javaid M."/>
            <person name="Korchina V."/>
            <person name="Kovar C."/>
            <person name="Mata R."/>
            <person name="Mathew T."/>
            <person name="Ngo R."/>
            <person name="Nguyen L."/>
            <person name="Nguyen N."/>
            <person name="Okwuonu G."/>
            <person name="Ongeri F."/>
            <person name="Pham C."/>
            <person name="Simmons D."/>
            <person name="Wilczek-Boney K."/>
            <person name="Hale W."/>
            <person name="Jakkamsetti A."/>
            <person name="Pham P."/>
            <person name="Ruth R."/>
            <person name="San Lucas F."/>
            <person name="Warren J."/>
            <person name="Zhang J."/>
            <person name="Zhao Z."/>
            <person name="Zhou C."/>
            <person name="Zhu D."/>
            <person name="Lee S."/>
            <person name="Bess C."/>
            <person name="Blankenburg K."/>
            <person name="Forbes L."/>
            <person name="Fu Q."/>
            <person name="Gubbala S."/>
            <person name="Hirani K."/>
            <person name="Jayaseelan J.C."/>
            <person name="Lara F."/>
            <person name="Munidasa M."/>
            <person name="Palculict T."/>
            <person name="Patil S."/>
            <person name="Pu L.-L."/>
            <person name="Saada N."/>
            <person name="Tang L."/>
            <person name="Weissenberger G."/>
            <person name="Zhu Y."/>
            <person name="Hemphill L."/>
            <person name="Shang Y."/>
            <person name="Youmans B."/>
            <person name="Ayvaz T."/>
            <person name="Ross M."/>
            <person name="Santibanez J."/>
            <person name="Aqrawi P."/>
            <person name="Gross S."/>
            <person name="Joshi V."/>
            <person name="Fowler G."/>
            <person name="Nazareth L."/>
            <person name="Reid J."/>
            <person name="Worley K."/>
            <person name="Petrosino J."/>
            <person name="Highlander S."/>
            <person name="Gibbs R."/>
        </authorList>
    </citation>
    <scope>NUCLEOTIDE SEQUENCE [LARGE SCALE GENOMIC DNA]</scope>
    <source>
        <strain evidence="1 2">ATCC 33394</strain>
    </source>
</reference>
<proteinExistence type="predicted"/>
<name>F0F2E9_9NEIS</name>